<evidence type="ECO:0000313" key="3">
    <source>
        <dbReference type="Proteomes" id="UP000255828"/>
    </source>
</evidence>
<accession>A0A345AY84</accession>
<protein>
    <recommendedName>
        <fullName evidence="1">DUF7222 domain-containing protein</fullName>
    </recommendedName>
</protein>
<feature type="domain" description="DUF7222" evidence="1">
    <location>
        <begin position="7"/>
        <end position="109"/>
    </location>
</feature>
<name>A0A345AY84_9CAUD</name>
<dbReference type="EMBL" id="MH540083">
    <property type="protein sequence ID" value="AXF42064.1"/>
    <property type="molecule type" value="Genomic_DNA"/>
</dbReference>
<evidence type="ECO:0000313" key="2">
    <source>
        <dbReference type="EMBL" id="AXF42064.1"/>
    </source>
</evidence>
<keyword evidence="3" id="KW-1185">Reference proteome</keyword>
<organism evidence="2">
    <name type="scientific">Synechococcus T7-like phage S-TIP37</name>
    <dbReference type="NCBI Taxonomy" id="1332145"/>
    <lineage>
        <taxon>Viruses</taxon>
        <taxon>Duplodnaviria</taxon>
        <taxon>Heunggongvirae</taxon>
        <taxon>Uroviricota</taxon>
        <taxon>Caudoviricetes</taxon>
        <taxon>Autographivirales</taxon>
        <taxon>Sechaudvirinae</taxon>
        <taxon>Igirivirus</taxon>
        <taxon>Igirivirus STIP37</taxon>
    </lineage>
</organism>
<proteinExistence type="predicted"/>
<evidence type="ECO:0000259" key="1">
    <source>
        <dbReference type="Pfam" id="PF23864"/>
    </source>
</evidence>
<sequence>MTVATVRTFDILGHEFDMDELNDIATHGMEGGVSGFIYSSELFDIYEEHEDTIMSYLDEWAFDVGEDNGFRMVLNSMDRRGIEYDTLQIFKEQAVWMFVELFAVQLLQRNGHPDWV</sequence>
<gene>
    <name evidence="2" type="ORF">STIP37_2</name>
</gene>
<reference evidence="2" key="1">
    <citation type="submission" date="2018-06" db="EMBL/GenBank/DDBJ databases">
        <authorList>
            <person name="Zhirakovskaya E."/>
        </authorList>
    </citation>
    <scope>NUCLEOTIDE SEQUENCE [LARGE SCALE GENOMIC DNA]</scope>
</reference>
<dbReference type="Proteomes" id="UP000255828">
    <property type="component" value="Segment"/>
</dbReference>
<dbReference type="InterPro" id="IPR055646">
    <property type="entry name" value="DUF7222"/>
</dbReference>
<dbReference type="Pfam" id="PF23864">
    <property type="entry name" value="DUF7222"/>
    <property type="match status" value="1"/>
</dbReference>